<dbReference type="NCBIfam" id="TIGR00176">
    <property type="entry name" value="mobB"/>
    <property type="match status" value="1"/>
</dbReference>
<name>A0A6I2M6U8_9BACI</name>
<dbReference type="InterPro" id="IPR052539">
    <property type="entry name" value="MGD_biosynthesis_adapter"/>
</dbReference>
<dbReference type="AlphaFoldDB" id="A0A6I2M6U8"/>
<dbReference type="Gene3D" id="3.40.50.300">
    <property type="entry name" value="P-loop containing nucleotide triphosphate hydrolases"/>
    <property type="match status" value="1"/>
</dbReference>
<dbReference type="PANTHER" id="PTHR40072">
    <property type="entry name" value="MOLYBDOPTERIN-GUANINE DINUCLEOTIDE BIOSYNTHESIS ADAPTER PROTEIN-RELATED"/>
    <property type="match status" value="1"/>
</dbReference>
<evidence type="ECO:0000313" key="3">
    <source>
        <dbReference type="Proteomes" id="UP000441585"/>
    </source>
</evidence>
<dbReference type="InterPro" id="IPR004435">
    <property type="entry name" value="MobB_dom"/>
</dbReference>
<dbReference type="Proteomes" id="UP000441585">
    <property type="component" value="Unassembled WGS sequence"/>
</dbReference>
<dbReference type="EMBL" id="WKKF01000001">
    <property type="protein sequence ID" value="MRX53880.1"/>
    <property type="molecule type" value="Genomic_DNA"/>
</dbReference>
<accession>A0A6I2M6U8</accession>
<dbReference type="CDD" id="cd03116">
    <property type="entry name" value="MobB"/>
    <property type="match status" value="1"/>
</dbReference>
<organism evidence="2 3">
    <name type="scientific">Metabacillus idriensis</name>
    <dbReference type="NCBI Taxonomy" id="324768"/>
    <lineage>
        <taxon>Bacteria</taxon>
        <taxon>Bacillati</taxon>
        <taxon>Bacillota</taxon>
        <taxon>Bacilli</taxon>
        <taxon>Bacillales</taxon>
        <taxon>Bacillaceae</taxon>
        <taxon>Metabacillus</taxon>
    </lineage>
</organism>
<proteinExistence type="predicted"/>
<dbReference type="InterPro" id="IPR027417">
    <property type="entry name" value="P-loop_NTPase"/>
</dbReference>
<dbReference type="SUPFAM" id="SSF52540">
    <property type="entry name" value="P-loop containing nucleoside triphosphate hydrolases"/>
    <property type="match status" value="1"/>
</dbReference>
<dbReference type="GO" id="GO:0006777">
    <property type="term" value="P:Mo-molybdopterin cofactor biosynthetic process"/>
    <property type="evidence" value="ECO:0007669"/>
    <property type="project" value="InterPro"/>
</dbReference>
<sequence>MAVGKHCAVIQITGHQNSGKTTLMEKLIKKAAENSLHTGTIKHHGHGGIPDPRLPAKDSDRHSIAGAVLAGVEGDGLLQLYMANQKWPLAKLVEIYQSMSIDTIFIEGYKKELFPKVVLIKNENDLSLLKLSSIICVITWINIHHLDLQVPIFHIEDEKNYIHYIMEMVRDQHESGIF</sequence>
<evidence type="ECO:0000259" key="1">
    <source>
        <dbReference type="Pfam" id="PF03205"/>
    </source>
</evidence>
<reference evidence="2 3" key="1">
    <citation type="submission" date="2019-11" db="EMBL/GenBank/DDBJ databases">
        <title>Bacillus idriensis genome.</title>
        <authorList>
            <person name="Konopka E.N."/>
            <person name="Newman J.D."/>
        </authorList>
    </citation>
    <scope>NUCLEOTIDE SEQUENCE [LARGE SCALE GENOMIC DNA]</scope>
    <source>
        <strain evidence="2 3">DSM 19097</strain>
    </source>
</reference>
<comment type="caution">
    <text evidence="2">The sequence shown here is derived from an EMBL/GenBank/DDBJ whole genome shotgun (WGS) entry which is preliminary data.</text>
</comment>
<dbReference type="PANTHER" id="PTHR40072:SF1">
    <property type="entry name" value="MOLYBDOPTERIN-GUANINE DINUCLEOTIDE BIOSYNTHESIS ADAPTER PROTEIN"/>
    <property type="match status" value="1"/>
</dbReference>
<gene>
    <name evidence="2" type="primary">mobB</name>
    <name evidence="2" type="ORF">GJU41_07830</name>
</gene>
<evidence type="ECO:0000313" key="2">
    <source>
        <dbReference type="EMBL" id="MRX53880.1"/>
    </source>
</evidence>
<keyword evidence="3" id="KW-1185">Reference proteome</keyword>
<protein>
    <submittedName>
        <fullName evidence="2">Molybdopterin-guanine dinucleotide biosynthesis protein B</fullName>
    </submittedName>
</protein>
<feature type="domain" description="Molybdopterin-guanine dinucleotide biosynthesis protein B (MobB)" evidence="1">
    <location>
        <begin position="9"/>
        <end position="140"/>
    </location>
</feature>
<dbReference type="GO" id="GO:0005525">
    <property type="term" value="F:GTP binding"/>
    <property type="evidence" value="ECO:0007669"/>
    <property type="project" value="InterPro"/>
</dbReference>
<dbReference type="Pfam" id="PF03205">
    <property type="entry name" value="MobB"/>
    <property type="match status" value="1"/>
</dbReference>